<evidence type="ECO:0000256" key="2">
    <source>
        <dbReference type="ARBA" id="ARBA00023295"/>
    </source>
</evidence>
<keyword evidence="6" id="KW-1185">Reference proteome</keyword>
<keyword evidence="1" id="KW-0378">Hydrolase</keyword>
<dbReference type="STRING" id="22663.A0A2I0KHJ4"/>
<dbReference type="InterPro" id="IPR013320">
    <property type="entry name" value="ConA-like_dom_sf"/>
</dbReference>
<dbReference type="EMBL" id="PGOL01000588">
    <property type="protein sequence ID" value="PKI67770.1"/>
    <property type="molecule type" value="Genomic_DNA"/>
</dbReference>
<dbReference type="SUPFAM" id="SSF49899">
    <property type="entry name" value="Concanavalin A-like lectins/glucanases"/>
    <property type="match status" value="1"/>
</dbReference>
<evidence type="ECO:0000313" key="6">
    <source>
        <dbReference type="Proteomes" id="UP000233551"/>
    </source>
</evidence>
<reference evidence="5 6" key="1">
    <citation type="submission" date="2017-11" db="EMBL/GenBank/DDBJ databases">
        <title>De-novo sequencing of pomegranate (Punica granatum L.) genome.</title>
        <authorList>
            <person name="Akparov Z."/>
            <person name="Amiraslanov A."/>
            <person name="Hajiyeva S."/>
            <person name="Abbasov M."/>
            <person name="Kaur K."/>
            <person name="Hamwieh A."/>
            <person name="Solovyev V."/>
            <person name="Salamov A."/>
            <person name="Braich B."/>
            <person name="Kosarev P."/>
            <person name="Mahmoud A."/>
            <person name="Hajiyev E."/>
            <person name="Babayeva S."/>
            <person name="Izzatullayeva V."/>
            <person name="Mammadov A."/>
            <person name="Mammadov A."/>
            <person name="Sharifova S."/>
            <person name="Ojaghi J."/>
            <person name="Eynullazada K."/>
            <person name="Bayramov B."/>
            <person name="Abdulazimova A."/>
            <person name="Shahmuradov I."/>
        </authorList>
    </citation>
    <scope>NUCLEOTIDE SEQUENCE [LARGE SCALE GENOMIC DNA]</scope>
    <source>
        <strain evidence="6">cv. AG2017</strain>
        <tissue evidence="5">Leaf</tissue>
    </source>
</reference>
<dbReference type="Gene3D" id="2.60.120.200">
    <property type="match status" value="1"/>
</dbReference>
<gene>
    <name evidence="5" type="ORF">CRG98_011820</name>
</gene>
<keyword evidence="3" id="KW-0732">Signal</keyword>
<comment type="caution">
    <text evidence="5">The sequence shown here is derived from an EMBL/GenBank/DDBJ whole genome shotgun (WGS) entry which is preliminary data.</text>
</comment>
<name>A0A2I0KHJ4_PUNGR</name>
<evidence type="ECO:0000313" key="5">
    <source>
        <dbReference type="EMBL" id="PKI67770.1"/>
    </source>
</evidence>
<dbReference type="PANTHER" id="PTHR31062">
    <property type="entry name" value="XYLOGLUCAN ENDOTRANSGLUCOSYLASE/HYDROLASE PROTEIN 8-RELATED"/>
    <property type="match status" value="1"/>
</dbReference>
<protein>
    <recommendedName>
        <fullName evidence="4">GH16 domain-containing protein</fullName>
    </recommendedName>
</protein>
<dbReference type="Pfam" id="PF00722">
    <property type="entry name" value="Glyco_hydro_16"/>
    <property type="match status" value="1"/>
</dbReference>
<evidence type="ECO:0000256" key="3">
    <source>
        <dbReference type="SAM" id="SignalP"/>
    </source>
</evidence>
<dbReference type="InterPro" id="IPR044791">
    <property type="entry name" value="Beta-glucanase/XTH"/>
</dbReference>
<proteinExistence type="predicted"/>
<dbReference type="InterPro" id="IPR000757">
    <property type="entry name" value="Beta-glucanase-like"/>
</dbReference>
<feature type="domain" description="GH16" evidence="4">
    <location>
        <begin position="64"/>
        <end position="152"/>
    </location>
</feature>
<keyword evidence="2" id="KW-0326">Glycosidase</keyword>
<dbReference type="GO" id="GO:0004553">
    <property type="term" value="F:hydrolase activity, hydrolyzing O-glycosyl compounds"/>
    <property type="evidence" value="ECO:0007669"/>
    <property type="project" value="InterPro"/>
</dbReference>
<dbReference type="Proteomes" id="UP000233551">
    <property type="component" value="Unassembled WGS sequence"/>
</dbReference>
<evidence type="ECO:0000256" key="1">
    <source>
        <dbReference type="ARBA" id="ARBA00022801"/>
    </source>
</evidence>
<feature type="signal peptide" evidence="3">
    <location>
        <begin position="1"/>
        <end position="21"/>
    </location>
</feature>
<evidence type="ECO:0000259" key="4">
    <source>
        <dbReference type="Pfam" id="PF00722"/>
    </source>
</evidence>
<accession>A0A2I0KHJ4</accession>
<sequence>MMSSTMLRLALLCTSSPYLLPVSPPICSSNCIAGFTASIAPLTSPLPQSQLLVDRSLSNTSDISTNQEGKCDCEILLRTTTHVVVVDPTVDFHTCSVLWNRSHVVQVSSSIYFVLRLVIIYVDGTPIREFKNLEVVGVPYPKSQPMRVYSSI</sequence>
<organism evidence="5 6">
    <name type="scientific">Punica granatum</name>
    <name type="common">Pomegranate</name>
    <dbReference type="NCBI Taxonomy" id="22663"/>
    <lineage>
        <taxon>Eukaryota</taxon>
        <taxon>Viridiplantae</taxon>
        <taxon>Streptophyta</taxon>
        <taxon>Embryophyta</taxon>
        <taxon>Tracheophyta</taxon>
        <taxon>Spermatophyta</taxon>
        <taxon>Magnoliopsida</taxon>
        <taxon>eudicotyledons</taxon>
        <taxon>Gunneridae</taxon>
        <taxon>Pentapetalae</taxon>
        <taxon>rosids</taxon>
        <taxon>malvids</taxon>
        <taxon>Myrtales</taxon>
        <taxon>Lythraceae</taxon>
        <taxon>Punica</taxon>
    </lineage>
</organism>
<dbReference type="GO" id="GO:0005975">
    <property type="term" value="P:carbohydrate metabolic process"/>
    <property type="evidence" value="ECO:0007669"/>
    <property type="project" value="InterPro"/>
</dbReference>
<dbReference type="AlphaFoldDB" id="A0A2I0KHJ4"/>
<feature type="chain" id="PRO_5014162529" description="GH16 domain-containing protein" evidence="3">
    <location>
        <begin position="22"/>
        <end position="152"/>
    </location>
</feature>